<dbReference type="PANTHER" id="PTHR33116:SF86">
    <property type="entry name" value="REVERSE TRANSCRIPTASE DOMAIN-CONTAINING PROTEIN"/>
    <property type="match status" value="1"/>
</dbReference>
<name>A0A2I4FEQ3_JUGRE</name>
<dbReference type="STRING" id="51240.A0A2I4FEQ3"/>
<dbReference type="RefSeq" id="XP_018830116.1">
    <property type="nucleotide sequence ID" value="XM_018974571.1"/>
</dbReference>
<protein>
    <submittedName>
        <fullName evidence="2">Uncharacterized protein LOC108998122</fullName>
    </submittedName>
</protein>
<dbReference type="Gramene" id="Jr16_08580_p1">
    <property type="protein sequence ID" value="cds.Jr16_08580_p1"/>
    <property type="gene ID" value="Jr16_08580"/>
</dbReference>
<dbReference type="PANTHER" id="PTHR33116">
    <property type="entry name" value="REVERSE TRANSCRIPTASE ZINC-BINDING DOMAIN-CONTAINING PROTEIN-RELATED-RELATED"/>
    <property type="match status" value="1"/>
</dbReference>
<keyword evidence="1" id="KW-1185">Reference proteome</keyword>
<dbReference type="Proteomes" id="UP000235220">
    <property type="component" value="Chromosome 16"/>
</dbReference>
<organism evidence="1 2">
    <name type="scientific">Juglans regia</name>
    <name type="common">English walnut</name>
    <dbReference type="NCBI Taxonomy" id="51240"/>
    <lineage>
        <taxon>Eukaryota</taxon>
        <taxon>Viridiplantae</taxon>
        <taxon>Streptophyta</taxon>
        <taxon>Embryophyta</taxon>
        <taxon>Tracheophyta</taxon>
        <taxon>Spermatophyta</taxon>
        <taxon>Magnoliopsida</taxon>
        <taxon>eudicotyledons</taxon>
        <taxon>Gunneridae</taxon>
        <taxon>Pentapetalae</taxon>
        <taxon>rosids</taxon>
        <taxon>fabids</taxon>
        <taxon>Fagales</taxon>
        <taxon>Juglandaceae</taxon>
        <taxon>Juglans</taxon>
    </lineage>
</organism>
<dbReference type="GeneID" id="108998122"/>
<gene>
    <name evidence="2" type="primary">LOC108998122</name>
</gene>
<evidence type="ECO:0000313" key="2">
    <source>
        <dbReference type="RefSeq" id="XP_018830116.1"/>
    </source>
</evidence>
<dbReference type="AlphaFoldDB" id="A0A2I4FEQ3"/>
<dbReference type="KEGG" id="jre:108998122"/>
<accession>A0A2I4FEQ3</accession>
<reference evidence="2" key="1">
    <citation type="submission" date="2025-08" db="UniProtKB">
        <authorList>
            <consortium name="RefSeq"/>
        </authorList>
    </citation>
    <scope>IDENTIFICATION</scope>
    <source>
        <tissue evidence="2">Leaves</tissue>
    </source>
</reference>
<sequence>MGCPNLSSAPLEALGKEIFFPLTFFILCGEALNCLLNRAKCNGFITGLPIRQNHLHINHLFFADDSLIFCKANSIEWSHLYCLLDTYKKASGQRLNKEKTSILFSRNTQEETKEIVTSIAGIRGTNSCEKYLGLPALIGRSRTYSLKGVLAKVQAKLSSWKTKLLSQAGKEILVKAMIQSIPTYCMGIFKLPKQLLHELNKLIRSFWWGQQSQDHKIHWVAWKQMSKSKKFGGLGLRDFEDF</sequence>
<evidence type="ECO:0000313" key="1">
    <source>
        <dbReference type="Proteomes" id="UP000235220"/>
    </source>
</evidence>
<proteinExistence type="predicted"/>
<dbReference type="OrthoDB" id="1936608at2759"/>